<sequence>MFFTQEFIYLCNMKNFLFILTLLFGMLLFVPEDVQNNDTTLDLQVQKEAVMIEKGTADMQHNLEILSSDLKGCNCLTPRRSIQNVSNTLNIRLLKIEEKAIQYFRLKEINLLRKVSEEVTICQTINFSTLLCRMGYHVYGLRKIII</sequence>
<evidence type="ECO:0000313" key="2">
    <source>
        <dbReference type="EMBL" id="VYU25187.1"/>
    </source>
</evidence>
<accession>A0A6N3DHJ1</accession>
<keyword evidence="1" id="KW-0812">Transmembrane</keyword>
<protein>
    <submittedName>
        <fullName evidence="2">Uncharacterized protein</fullName>
    </submittedName>
</protein>
<feature type="transmembrane region" description="Helical" evidence="1">
    <location>
        <begin position="7"/>
        <end position="30"/>
    </location>
</feature>
<organism evidence="2">
    <name type="scientific">Parabacteroides merdae</name>
    <dbReference type="NCBI Taxonomy" id="46503"/>
    <lineage>
        <taxon>Bacteria</taxon>
        <taxon>Pseudomonadati</taxon>
        <taxon>Bacteroidota</taxon>
        <taxon>Bacteroidia</taxon>
        <taxon>Bacteroidales</taxon>
        <taxon>Tannerellaceae</taxon>
        <taxon>Parabacteroides</taxon>
    </lineage>
</organism>
<dbReference type="EMBL" id="CACRUV010000020">
    <property type="protein sequence ID" value="VYU25187.1"/>
    <property type="molecule type" value="Genomic_DNA"/>
</dbReference>
<dbReference type="AlphaFoldDB" id="A0A6N3DHJ1"/>
<gene>
    <name evidence="2" type="ORF">PMLFYP103_01595</name>
</gene>
<evidence type="ECO:0000256" key="1">
    <source>
        <dbReference type="SAM" id="Phobius"/>
    </source>
</evidence>
<reference evidence="2" key="1">
    <citation type="submission" date="2019-11" db="EMBL/GenBank/DDBJ databases">
        <authorList>
            <person name="Feng L."/>
        </authorList>
    </citation>
    <scope>NUCLEOTIDE SEQUENCE</scope>
    <source>
        <strain evidence="2">PmerdaeLFYP103</strain>
    </source>
</reference>
<keyword evidence="1" id="KW-1133">Transmembrane helix</keyword>
<keyword evidence="1" id="KW-0472">Membrane</keyword>
<name>A0A6N3DHJ1_9BACT</name>
<proteinExistence type="predicted"/>